<dbReference type="EMBL" id="RBNI01007150">
    <property type="protein sequence ID" value="RUP45527.1"/>
    <property type="molecule type" value="Genomic_DNA"/>
</dbReference>
<name>A0A433D3U1_9FUNG</name>
<keyword evidence="4" id="KW-0378">Hydrolase</keyword>
<evidence type="ECO:0000313" key="5">
    <source>
        <dbReference type="Proteomes" id="UP000268093"/>
    </source>
</evidence>
<evidence type="ECO:0000313" key="4">
    <source>
        <dbReference type="EMBL" id="RUP45527.1"/>
    </source>
</evidence>
<dbReference type="Gene3D" id="3.40.50.1820">
    <property type="entry name" value="alpha/beta hydrolase"/>
    <property type="match status" value="1"/>
</dbReference>
<dbReference type="GO" id="GO:0016020">
    <property type="term" value="C:membrane"/>
    <property type="evidence" value="ECO:0007669"/>
    <property type="project" value="TreeGrafter"/>
</dbReference>
<keyword evidence="5" id="KW-1185">Reference proteome</keyword>
<feature type="region of interest" description="Disordered" evidence="1">
    <location>
        <begin position="394"/>
        <end position="441"/>
    </location>
</feature>
<dbReference type="GO" id="GO:0008474">
    <property type="term" value="F:palmitoyl-(protein) hydrolase activity"/>
    <property type="evidence" value="ECO:0007669"/>
    <property type="project" value="TreeGrafter"/>
</dbReference>
<dbReference type="PANTHER" id="PTHR12277:SF81">
    <property type="entry name" value="PROTEIN ABHD13"/>
    <property type="match status" value="1"/>
</dbReference>
<comment type="caution">
    <text evidence="4">The sequence shown here is derived from an EMBL/GenBank/DDBJ whole genome shotgun (WGS) entry which is preliminary data.</text>
</comment>
<feature type="transmembrane region" description="Helical" evidence="2">
    <location>
        <begin position="53"/>
        <end position="75"/>
    </location>
</feature>
<feature type="compositionally biased region" description="Acidic residues" evidence="1">
    <location>
        <begin position="401"/>
        <end position="413"/>
    </location>
</feature>
<dbReference type="AlphaFoldDB" id="A0A433D3U1"/>
<keyword evidence="2" id="KW-0472">Membrane</keyword>
<reference evidence="4 5" key="1">
    <citation type="journal article" date="2018" name="New Phytol.">
        <title>Phylogenomics of Endogonaceae and evolution of mycorrhizas within Mucoromycota.</title>
        <authorList>
            <person name="Chang Y."/>
            <person name="Desiro A."/>
            <person name="Na H."/>
            <person name="Sandor L."/>
            <person name="Lipzen A."/>
            <person name="Clum A."/>
            <person name="Barry K."/>
            <person name="Grigoriev I.V."/>
            <person name="Martin F.M."/>
            <person name="Stajich J.E."/>
            <person name="Smith M.E."/>
            <person name="Bonito G."/>
            <person name="Spatafora J.W."/>
        </authorList>
    </citation>
    <scope>NUCLEOTIDE SEQUENCE [LARGE SCALE GENOMIC DNA]</scope>
    <source>
        <strain evidence="4 5">GMNB39</strain>
    </source>
</reference>
<feature type="compositionally biased region" description="Acidic residues" evidence="1">
    <location>
        <begin position="424"/>
        <end position="441"/>
    </location>
</feature>
<organism evidence="4 5">
    <name type="scientific">Jimgerdemannia flammicorona</name>
    <dbReference type="NCBI Taxonomy" id="994334"/>
    <lineage>
        <taxon>Eukaryota</taxon>
        <taxon>Fungi</taxon>
        <taxon>Fungi incertae sedis</taxon>
        <taxon>Mucoromycota</taxon>
        <taxon>Mucoromycotina</taxon>
        <taxon>Endogonomycetes</taxon>
        <taxon>Endogonales</taxon>
        <taxon>Endogonaceae</taxon>
        <taxon>Jimgerdemannia</taxon>
    </lineage>
</organism>
<dbReference type="InterPro" id="IPR000073">
    <property type="entry name" value="AB_hydrolase_1"/>
</dbReference>
<protein>
    <submittedName>
        <fullName evidence="4">Alpha/Beta hydrolase protein</fullName>
    </submittedName>
</protein>
<keyword evidence="2" id="KW-0812">Transmembrane</keyword>
<evidence type="ECO:0000259" key="3">
    <source>
        <dbReference type="Pfam" id="PF00561"/>
    </source>
</evidence>
<sequence>MFTLQHAPNACRVPNQTIVEQFLIHENLLVFPFAVAFTHIMSANNYQNFVPSWLFYIISTVSLAGVGGAALLYFYQTELIYPSNYPEGSRRVVARPAQFNMPDQEIILTTKDGVNIRAYVILQGNPEETKRSPTILFLHVSNWNLNRGHRLQIAEVLYKKLRCNVVMLSYRGYGLSEGKANEKGLRIDAQVRQFAAAFPFHISIYIHDLFILSSIQTILDFIKQHDLLKDTRLVAYGQSIGGAVAIDLVSRNENQFSGIIVENTFLSIPSLIPHVLPLLRPFTFLCHQKWLSETSIKTIVRTPILFLAGKKDELVPPIHMAALYELCPTSDPEWWREFPEGTHNDTCVQRGYFDAIREFLERVVVLGWEEGEARLKEKKEPYLPYRHKMQEEEAIGKYSVDETELIEDDDEPEPGNLEGSLNEEPVEEFTVEQIEIDSLEN</sequence>
<proteinExistence type="predicted"/>
<dbReference type="Proteomes" id="UP000268093">
    <property type="component" value="Unassembled WGS sequence"/>
</dbReference>
<dbReference type="SUPFAM" id="SSF53474">
    <property type="entry name" value="alpha/beta-Hydrolases"/>
    <property type="match status" value="1"/>
</dbReference>
<evidence type="ECO:0000256" key="2">
    <source>
        <dbReference type="SAM" id="Phobius"/>
    </source>
</evidence>
<feature type="transmembrane region" description="Helical" evidence="2">
    <location>
        <begin position="22"/>
        <end position="41"/>
    </location>
</feature>
<dbReference type="InterPro" id="IPR029058">
    <property type="entry name" value="AB_hydrolase_fold"/>
</dbReference>
<evidence type="ECO:0000256" key="1">
    <source>
        <dbReference type="SAM" id="MobiDB-lite"/>
    </source>
</evidence>
<dbReference type="OrthoDB" id="10249433at2759"/>
<keyword evidence="2" id="KW-1133">Transmembrane helix</keyword>
<gene>
    <name evidence="4" type="ORF">BC936DRAFT_148056</name>
</gene>
<accession>A0A433D3U1</accession>
<feature type="domain" description="AB hydrolase-1" evidence="3">
    <location>
        <begin position="142"/>
        <end position="289"/>
    </location>
</feature>
<dbReference type="Pfam" id="PF00561">
    <property type="entry name" value="Abhydrolase_1"/>
    <property type="match status" value="1"/>
</dbReference>
<dbReference type="PANTHER" id="PTHR12277">
    <property type="entry name" value="ALPHA/BETA HYDROLASE DOMAIN-CONTAINING PROTEIN"/>
    <property type="match status" value="1"/>
</dbReference>